<dbReference type="Pfam" id="PF03772">
    <property type="entry name" value="Competence"/>
    <property type="match status" value="1"/>
</dbReference>
<dbReference type="EMBL" id="QKLU01000005">
    <property type="protein sequence ID" value="PYF72906.1"/>
    <property type="molecule type" value="Genomic_DNA"/>
</dbReference>
<comment type="caution">
    <text evidence="9">The sequence shown here is derived from an EMBL/GenBank/DDBJ whole genome shotgun (WGS) entry which is preliminary data.</text>
</comment>
<feature type="domain" description="ComEC/Rec2-related protein" evidence="7">
    <location>
        <begin position="236"/>
        <end position="498"/>
    </location>
</feature>
<sequence length="596" mass="68472">MKRWPVFAYLLLLLTSGLLLAAAFPVRLFPWLSGWWLLLGYSLFLFLNLRYTALKLYHFKGLVLLTGSLLVIVLGAYRYLQCKQDLQSDYFPNYKPDCIKVCINTEPQIKNGVTIFKARVLEAFGKGHHYPCSGTLLVALKSNSSPALQYGDELLIRAKYKIVGSPANPFEFDSKAWLGGQNIYTRCFLQPRDWILKKRHQGNPLVEFALNLRQQQIQVYRKLLKNEEAFTIASTLILGYRSELSKETLDTYSRTGTIHVLSVSGMHVGLIYLVLHWMLKFMDRRKILKLFKSLLIVGLIWFYALLTGFSPCVLRSAIMISLFILSKTLQRQSNGLNVLAFSAFCLLFYDPFIFFDIGFQLSFLSVFGLMYLQPLIQAWLKSRHLLLRKGWALIAMSLAAQTATFPLSIYYFHQFPLYFMLSNLFIMLPASLLMYLGIVLLLLRMPFLATIFEWLICSSNLVLKWIAELPFSSLSGLWITKTELFLLCCGLTLMVLGLEHYQKKTLFAALTVLIFLEISVATAKIDHYCQKKLVLFKLSKNYAAAYIKSDKATLFTDVDPKGIAFTYSIKPCLDQNQVTEIHFKFHYPDVKKIKHL</sequence>
<feature type="transmembrane region" description="Helical" evidence="6">
    <location>
        <begin position="287"/>
        <end position="306"/>
    </location>
</feature>
<dbReference type="RefSeq" id="WP_110832772.1">
    <property type="nucleotide sequence ID" value="NZ_QKLU01000005.1"/>
</dbReference>
<feature type="transmembrane region" description="Helical" evidence="6">
    <location>
        <begin position="505"/>
        <end position="523"/>
    </location>
</feature>
<gene>
    <name evidence="9" type="ORF">B0O44_105280</name>
</gene>
<evidence type="ECO:0000256" key="2">
    <source>
        <dbReference type="ARBA" id="ARBA00022475"/>
    </source>
</evidence>
<evidence type="ECO:0000256" key="1">
    <source>
        <dbReference type="ARBA" id="ARBA00004651"/>
    </source>
</evidence>
<dbReference type="OrthoDB" id="9761531at2"/>
<evidence type="ECO:0000256" key="6">
    <source>
        <dbReference type="SAM" id="Phobius"/>
    </source>
</evidence>
<dbReference type="GO" id="GO:0005886">
    <property type="term" value="C:plasma membrane"/>
    <property type="evidence" value="ECO:0007669"/>
    <property type="project" value="UniProtKB-SubCell"/>
</dbReference>
<accession>A0A318UEG3</accession>
<keyword evidence="10" id="KW-1185">Reference proteome</keyword>
<dbReference type="InterPro" id="IPR025405">
    <property type="entry name" value="DUF4131"/>
</dbReference>
<dbReference type="PANTHER" id="PTHR30619">
    <property type="entry name" value="DNA INTERNALIZATION/COMPETENCE PROTEIN COMEC/REC2"/>
    <property type="match status" value="1"/>
</dbReference>
<feature type="transmembrane region" description="Helical" evidence="6">
    <location>
        <begin position="336"/>
        <end position="355"/>
    </location>
</feature>
<evidence type="ECO:0000259" key="7">
    <source>
        <dbReference type="Pfam" id="PF03772"/>
    </source>
</evidence>
<dbReference type="AlphaFoldDB" id="A0A318UEG3"/>
<name>A0A318UEG3_9SPHI</name>
<feature type="transmembrane region" description="Helical" evidence="6">
    <location>
        <begin position="256"/>
        <end position="275"/>
    </location>
</feature>
<dbReference type="InterPro" id="IPR052159">
    <property type="entry name" value="Competence_DNA_uptake"/>
</dbReference>
<dbReference type="Proteomes" id="UP000248198">
    <property type="component" value="Unassembled WGS sequence"/>
</dbReference>
<evidence type="ECO:0000256" key="5">
    <source>
        <dbReference type="ARBA" id="ARBA00023136"/>
    </source>
</evidence>
<feature type="domain" description="DUF4131" evidence="8">
    <location>
        <begin position="31"/>
        <end position="193"/>
    </location>
</feature>
<comment type="subcellular location">
    <subcellularLocation>
        <location evidence="1">Cell membrane</location>
        <topology evidence="1">Multi-pass membrane protein</topology>
    </subcellularLocation>
</comment>
<dbReference type="PANTHER" id="PTHR30619:SF1">
    <property type="entry name" value="RECOMBINATION PROTEIN 2"/>
    <property type="match status" value="1"/>
</dbReference>
<evidence type="ECO:0000256" key="4">
    <source>
        <dbReference type="ARBA" id="ARBA00022989"/>
    </source>
</evidence>
<keyword evidence="4 6" id="KW-1133">Transmembrane helix</keyword>
<keyword evidence="2" id="KW-1003">Cell membrane</keyword>
<evidence type="ECO:0000256" key="3">
    <source>
        <dbReference type="ARBA" id="ARBA00022692"/>
    </source>
</evidence>
<feature type="transmembrane region" description="Helical" evidence="6">
    <location>
        <begin position="478"/>
        <end position="498"/>
    </location>
</feature>
<feature type="transmembrane region" description="Helical" evidence="6">
    <location>
        <begin position="61"/>
        <end position="80"/>
    </location>
</feature>
<dbReference type="Pfam" id="PF13567">
    <property type="entry name" value="DUF4131"/>
    <property type="match status" value="1"/>
</dbReference>
<protein>
    <submittedName>
        <fullName evidence="9">Competence protein ComEC</fullName>
    </submittedName>
</protein>
<evidence type="ECO:0000313" key="10">
    <source>
        <dbReference type="Proteomes" id="UP000248198"/>
    </source>
</evidence>
<proteinExistence type="predicted"/>
<organism evidence="9 10">
    <name type="scientific">Pedobacter nutrimenti</name>
    <dbReference type="NCBI Taxonomy" id="1241337"/>
    <lineage>
        <taxon>Bacteria</taxon>
        <taxon>Pseudomonadati</taxon>
        <taxon>Bacteroidota</taxon>
        <taxon>Sphingobacteriia</taxon>
        <taxon>Sphingobacteriales</taxon>
        <taxon>Sphingobacteriaceae</taxon>
        <taxon>Pedobacter</taxon>
    </lineage>
</organism>
<reference evidence="9 10" key="1">
    <citation type="submission" date="2018-06" db="EMBL/GenBank/DDBJ databases">
        <title>Genomic Encyclopedia of Archaeal and Bacterial Type Strains, Phase II (KMG-II): from individual species to whole genera.</title>
        <authorList>
            <person name="Goeker M."/>
        </authorList>
    </citation>
    <scope>NUCLEOTIDE SEQUENCE [LARGE SCALE GENOMIC DNA]</scope>
    <source>
        <strain evidence="9 10">DSM 27372</strain>
    </source>
</reference>
<dbReference type="InterPro" id="IPR004477">
    <property type="entry name" value="ComEC_N"/>
</dbReference>
<evidence type="ECO:0000313" key="9">
    <source>
        <dbReference type="EMBL" id="PYF72906.1"/>
    </source>
</evidence>
<feature type="transmembrane region" description="Helical" evidence="6">
    <location>
        <begin position="392"/>
        <end position="412"/>
    </location>
</feature>
<evidence type="ECO:0000259" key="8">
    <source>
        <dbReference type="Pfam" id="PF13567"/>
    </source>
</evidence>
<feature type="transmembrane region" description="Helical" evidence="6">
    <location>
        <begin position="418"/>
        <end position="442"/>
    </location>
</feature>
<keyword evidence="5 6" id="KW-0472">Membrane</keyword>
<keyword evidence="3 6" id="KW-0812">Transmembrane</keyword>
<feature type="transmembrane region" description="Helical" evidence="6">
    <location>
        <begin position="31"/>
        <end position="49"/>
    </location>
</feature>
<dbReference type="NCBIfam" id="TIGR00360">
    <property type="entry name" value="ComEC_N-term"/>
    <property type="match status" value="1"/>
</dbReference>
<feature type="transmembrane region" description="Helical" evidence="6">
    <location>
        <begin position="447"/>
        <end position="466"/>
    </location>
</feature>